<accession>A0A9X9XJ50</accession>
<organism evidence="2 3">
    <name type="scientific">Neoroseomonas eburnea</name>
    <dbReference type="NCBI Taxonomy" id="1346889"/>
    <lineage>
        <taxon>Bacteria</taxon>
        <taxon>Pseudomonadati</taxon>
        <taxon>Pseudomonadota</taxon>
        <taxon>Alphaproteobacteria</taxon>
        <taxon>Acetobacterales</taxon>
        <taxon>Acetobacteraceae</taxon>
        <taxon>Neoroseomonas</taxon>
    </lineage>
</organism>
<name>A0A9X9XJ50_9PROT</name>
<feature type="transmembrane region" description="Helical" evidence="1">
    <location>
        <begin position="45"/>
        <end position="66"/>
    </location>
</feature>
<feature type="transmembrane region" description="Helical" evidence="1">
    <location>
        <begin position="78"/>
        <end position="96"/>
    </location>
</feature>
<evidence type="ECO:0000313" key="3">
    <source>
        <dbReference type="Proteomes" id="UP001138709"/>
    </source>
</evidence>
<dbReference type="AlphaFoldDB" id="A0A9X9XJ50"/>
<evidence type="ECO:0000313" key="2">
    <source>
        <dbReference type="EMBL" id="MBR0683736.1"/>
    </source>
</evidence>
<dbReference type="RefSeq" id="WP_211849301.1">
    <property type="nucleotide sequence ID" value="NZ_JAAEDL010000040.1"/>
</dbReference>
<reference evidence="2" key="2">
    <citation type="journal article" date="2021" name="Syst. Appl. Microbiol.">
        <title>Roseomonas hellenica sp. nov., isolated from roots of wild-growing Alkanna tinctoria.</title>
        <authorList>
            <person name="Rat A."/>
            <person name="Naranjo H.D."/>
            <person name="Lebbe L."/>
            <person name="Cnockaert M."/>
            <person name="Krigas N."/>
            <person name="Grigoriadou K."/>
            <person name="Maloupa E."/>
            <person name="Willems A."/>
        </authorList>
    </citation>
    <scope>NUCLEOTIDE SEQUENCE</scope>
    <source>
        <strain evidence="2">LMG 31228</strain>
    </source>
</reference>
<keyword evidence="1" id="KW-0472">Membrane</keyword>
<sequence length="104" mass="10956">MTGSIWKRLVAVAVLLLLPFVVFVGESSRAVVNGRVVSQYQVNYLGVVLALVGLGLALAMVIRRSLSQRLDAPATPAWARALAAVLALLCLGQAAMQAGLVQGW</sequence>
<evidence type="ECO:0000256" key="1">
    <source>
        <dbReference type="SAM" id="Phobius"/>
    </source>
</evidence>
<keyword evidence="3" id="KW-1185">Reference proteome</keyword>
<gene>
    <name evidence="2" type="ORF">GXW74_24885</name>
</gene>
<dbReference type="Proteomes" id="UP001138709">
    <property type="component" value="Unassembled WGS sequence"/>
</dbReference>
<keyword evidence="1" id="KW-1133">Transmembrane helix</keyword>
<reference evidence="2" key="1">
    <citation type="submission" date="2020-01" db="EMBL/GenBank/DDBJ databases">
        <authorList>
            <person name="Rat A."/>
        </authorList>
    </citation>
    <scope>NUCLEOTIDE SEQUENCE</scope>
    <source>
        <strain evidence="2">LMG 31228</strain>
    </source>
</reference>
<protein>
    <submittedName>
        <fullName evidence="2">Uncharacterized protein</fullName>
    </submittedName>
</protein>
<comment type="caution">
    <text evidence="2">The sequence shown here is derived from an EMBL/GenBank/DDBJ whole genome shotgun (WGS) entry which is preliminary data.</text>
</comment>
<proteinExistence type="predicted"/>
<keyword evidence="1" id="KW-0812">Transmembrane</keyword>
<dbReference type="EMBL" id="JAAEDL010000040">
    <property type="protein sequence ID" value="MBR0683736.1"/>
    <property type="molecule type" value="Genomic_DNA"/>
</dbReference>